<dbReference type="InterPro" id="IPR050107">
    <property type="entry name" value="ABC_carbohydrate_import_ATPase"/>
</dbReference>
<evidence type="ECO:0000256" key="7">
    <source>
        <dbReference type="ARBA" id="ARBA00022741"/>
    </source>
</evidence>
<dbReference type="SMART" id="SM00382">
    <property type="entry name" value="AAA"/>
    <property type="match status" value="2"/>
</dbReference>
<evidence type="ECO:0000256" key="2">
    <source>
        <dbReference type="ARBA" id="ARBA00022448"/>
    </source>
</evidence>
<keyword evidence="11 12" id="KW-0472">Membrane</keyword>
<dbReference type="InterPro" id="IPR003593">
    <property type="entry name" value="AAA+_ATPase"/>
</dbReference>
<evidence type="ECO:0000256" key="5">
    <source>
        <dbReference type="ARBA" id="ARBA00022692"/>
    </source>
</evidence>
<dbReference type="CDD" id="cd06579">
    <property type="entry name" value="TM_PBP1_transp_AraH_like"/>
    <property type="match status" value="1"/>
</dbReference>
<organism evidence="14 15">
    <name type="scientific">Leclercia adecarboxylata</name>
    <dbReference type="NCBI Taxonomy" id="83655"/>
    <lineage>
        <taxon>Bacteria</taxon>
        <taxon>Pseudomonadati</taxon>
        <taxon>Pseudomonadota</taxon>
        <taxon>Gammaproteobacteria</taxon>
        <taxon>Enterobacterales</taxon>
        <taxon>Enterobacteriaceae</taxon>
        <taxon>Leclercia</taxon>
    </lineage>
</organism>
<gene>
    <name evidence="14" type="primary">rbsA_5</name>
    <name evidence="14" type="ORF">NCTC13032_01815</name>
</gene>
<dbReference type="Proteomes" id="UP000310719">
    <property type="component" value="Chromosome"/>
</dbReference>
<dbReference type="STRING" id="83655.APT61_16570"/>
<dbReference type="PANTHER" id="PTHR43790">
    <property type="entry name" value="CARBOHYDRATE TRANSPORT ATP-BINDING PROTEIN MG119-RELATED"/>
    <property type="match status" value="1"/>
</dbReference>
<dbReference type="PROSITE" id="PS50893">
    <property type="entry name" value="ABC_TRANSPORTER_2"/>
    <property type="match status" value="2"/>
</dbReference>
<feature type="domain" description="ABC transporter" evidence="13">
    <location>
        <begin position="255"/>
        <end position="498"/>
    </location>
</feature>
<dbReference type="GO" id="GO:0005886">
    <property type="term" value="C:plasma membrane"/>
    <property type="evidence" value="ECO:0007669"/>
    <property type="project" value="UniProtKB-SubCell"/>
</dbReference>
<dbReference type="GO" id="GO:0016887">
    <property type="term" value="F:ATP hydrolysis activity"/>
    <property type="evidence" value="ECO:0007669"/>
    <property type="project" value="InterPro"/>
</dbReference>
<sequence length="813" mass="87274">MLTSRLEMRGISLAFSGFQALSRVDFTLTGGSVHALTGANGAGKSTLMAVLCGTHARYEGEISINNQPVTLREPVDAKQLGIHLVQQEVDVALIPGLSIAENIMLDHLAQPGHRFHWRKLREQARQALAQLDVTLDVRRAIDSCTLAEKQQILLARALSHHCRFLILDEPTAPLDAHESERLFAVVRRLQQQGIGVVFISHRIHELKAICDTLTVLRDGKLIESGPMADLSGEAIVEKMLGHELSDIYPPARPPHSNETLLRVEGLHDEKLLKDISLHLRKGEILGIAGLAGAGKTELCKALFGATKSQVAKGELNHKPWKPCDPADSVLRGLALVPEERRKEGIFIEETVSMNLAVSADNSFSRWSLFGHRQAWRWAEEVIARVGVRTRGPGQVLRRLSGGNQQKVAIGKWLRGNAQVLIFDEPTKGVDVKAKTDLFRLIDGLAREGKGVIYASGEFAELVGLCDRICVLWDGRIVAELEGGNRPRRDITLLFNRRNGVVSKALSVTAAASGRQQIFDFLYKWGMLLTVVALVAIFGVASENFLDPNNIINILRSIAIVTVIAIGVSISLTIGGFDLSVGSTASLANALVISLFVWHGFGTTESILITLALCTLVGLFNAFLIVILRIPDMLATLASLFVIQGVAMTYSYGGSITENMVLPSGDMAEGTIPAAFGALGQVPTIVIIMLAVTLLAQLGLSLTTHGRRMYAIGGNPEAARLSGIRTTRYKVAAYVIASLLAGLGGILLASRIGSSQVNAGGGYLMDAVAAAWIGFSLAGSGKPNALGTLVGAVILGVLSNGLVMLSVPITPWTL</sequence>
<reference evidence="14 15" key="1">
    <citation type="submission" date="2019-05" db="EMBL/GenBank/DDBJ databases">
        <authorList>
            <consortium name="Pathogen Informatics"/>
        </authorList>
    </citation>
    <scope>NUCLEOTIDE SEQUENCE [LARGE SCALE GENOMIC DNA]</scope>
    <source>
        <strain evidence="14 15">NCTC13032</strain>
    </source>
</reference>
<dbReference type="GO" id="GO:0005524">
    <property type="term" value="F:ATP binding"/>
    <property type="evidence" value="ECO:0007669"/>
    <property type="project" value="UniProtKB-KW"/>
</dbReference>
<keyword evidence="8 14" id="KW-0067">ATP-binding</keyword>
<feature type="domain" description="ABC transporter" evidence="13">
    <location>
        <begin position="6"/>
        <end position="243"/>
    </location>
</feature>
<feature type="transmembrane region" description="Helical" evidence="12">
    <location>
        <begin position="671"/>
        <end position="699"/>
    </location>
</feature>
<keyword evidence="7" id="KW-0547">Nucleotide-binding</keyword>
<dbReference type="GO" id="GO:0022857">
    <property type="term" value="F:transmembrane transporter activity"/>
    <property type="evidence" value="ECO:0007669"/>
    <property type="project" value="InterPro"/>
</dbReference>
<feature type="transmembrane region" description="Helical" evidence="12">
    <location>
        <begin position="606"/>
        <end position="626"/>
    </location>
</feature>
<keyword evidence="14" id="KW-0378">Hydrolase</keyword>
<accession>A0A4U9HNU1</accession>
<dbReference type="Gene3D" id="3.40.50.300">
    <property type="entry name" value="P-loop containing nucleotide triphosphate hydrolases"/>
    <property type="match status" value="2"/>
</dbReference>
<evidence type="ECO:0000256" key="10">
    <source>
        <dbReference type="ARBA" id="ARBA00022989"/>
    </source>
</evidence>
<keyword evidence="9" id="KW-1278">Translocase</keyword>
<evidence type="ECO:0000313" key="14">
    <source>
        <dbReference type="EMBL" id="VTP65051.1"/>
    </source>
</evidence>
<feature type="transmembrane region" description="Helical" evidence="12">
    <location>
        <begin position="521"/>
        <end position="541"/>
    </location>
</feature>
<feature type="transmembrane region" description="Helical" evidence="12">
    <location>
        <begin position="553"/>
        <end position="573"/>
    </location>
</feature>
<dbReference type="PROSITE" id="PS00211">
    <property type="entry name" value="ABC_TRANSPORTER_1"/>
    <property type="match status" value="1"/>
</dbReference>
<evidence type="ECO:0000256" key="1">
    <source>
        <dbReference type="ARBA" id="ARBA00004429"/>
    </source>
</evidence>
<feature type="transmembrane region" description="Helical" evidence="12">
    <location>
        <begin position="730"/>
        <end position="748"/>
    </location>
</feature>
<dbReference type="InterPro" id="IPR001851">
    <property type="entry name" value="ABC_transp_permease"/>
</dbReference>
<evidence type="ECO:0000256" key="3">
    <source>
        <dbReference type="ARBA" id="ARBA00022475"/>
    </source>
</evidence>
<dbReference type="InterPro" id="IPR003439">
    <property type="entry name" value="ABC_transporter-like_ATP-bd"/>
</dbReference>
<proteinExistence type="predicted"/>
<dbReference type="InterPro" id="IPR027417">
    <property type="entry name" value="P-loop_NTPase"/>
</dbReference>
<keyword evidence="3" id="KW-1003">Cell membrane</keyword>
<keyword evidence="5 12" id="KW-0812">Transmembrane</keyword>
<dbReference type="Pfam" id="PF00005">
    <property type="entry name" value="ABC_tran"/>
    <property type="match status" value="2"/>
</dbReference>
<evidence type="ECO:0000256" key="6">
    <source>
        <dbReference type="ARBA" id="ARBA00022737"/>
    </source>
</evidence>
<dbReference type="CDD" id="cd03216">
    <property type="entry name" value="ABC_Carb_Monos_I"/>
    <property type="match status" value="1"/>
</dbReference>
<keyword evidence="4" id="KW-0762">Sugar transport</keyword>
<dbReference type="CDD" id="cd03215">
    <property type="entry name" value="ABC_Carb_Monos_II"/>
    <property type="match status" value="1"/>
</dbReference>
<evidence type="ECO:0000256" key="4">
    <source>
        <dbReference type="ARBA" id="ARBA00022597"/>
    </source>
</evidence>
<evidence type="ECO:0000259" key="13">
    <source>
        <dbReference type="PROSITE" id="PS50893"/>
    </source>
</evidence>
<dbReference type="EMBL" id="LR590464">
    <property type="protein sequence ID" value="VTP65051.1"/>
    <property type="molecule type" value="Genomic_DNA"/>
</dbReference>
<keyword evidence="2" id="KW-0813">Transport</keyword>
<feature type="transmembrane region" description="Helical" evidence="12">
    <location>
        <begin position="785"/>
        <end position="808"/>
    </location>
</feature>
<feature type="transmembrane region" description="Helical" evidence="12">
    <location>
        <begin position="633"/>
        <end position="651"/>
    </location>
</feature>
<dbReference type="EC" id="3.6.3.17" evidence="14"/>
<feature type="transmembrane region" description="Helical" evidence="12">
    <location>
        <begin position="760"/>
        <end position="778"/>
    </location>
</feature>
<dbReference type="Pfam" id="PF02653">
    <property type="entry name" value="BPD_transp_2"/>
    <property type="match status" value="1"/>
</dbReference>
<evidence type="ECO:0000256" key="11">
    <source>
        <dbReference type="ARBA" id="ARBA00023136"/>
    </source>
</evidence>
<keyword evidence="6" id="KW-0677">Repeat</keyword>
<evidence type="ECO:0000256" key="12">
    <source>
        <dbReference type="SAM" id="Phobius"/>
    </source>
</evidence>
<dbReference type="SUPFAM" id="SSF52540">
    <property type="entry name" value="P-loop containing nucleoside triphosphate hydrolases"/>
    <property type="match status" value="2"/>
</dbReference>
<dbReference type="InterPro" id="IPR017871">
    <property type="entry name" value="ABC_transporter-like_CS"/>
</dbReference>
<evidence type="ECO:0000256" key="8">
    <source>
        <dbReference type="ARBA" id="ARBA00022840"/>
    </source>
</evidence>
<keyword evidence="10 12" id="KW-1133">Transmembrane helix</keyword>
<evidence type="ECO:0000256" key="9">
    <source>
        <dbReference type="ARBA" id="ARBA00022967"/>
    </source>
</evidence>
<dbReference type="PANTHER" id="PTHR43790:SF3">
    <property type="entry name" value="D-ALLOSE IMPORT ATP-BINDING PROTEIN ALSA-RELATED"/>
    <property type="match status" value="1"/>
</dbReference>
<dbReference type="AlphaFoldDB" id="A0A4U9HNU1"/>
<comment type="subcellular location">
    <subcellularLocation>
        <location evidence="1">Cell inner membrane</location>
        <topology evidence="1">Multi-pass membrane protein</topology>
    </subcellularLocation>
</comment>
<name>A0A4U9HNU1_9ENTR</name>
<evidence type="ECO:0000313" key="15">
    <source>
        <dbReference type="Proteomes" id="UP000310719"/>
    </source>
</evidence>
<protein>
    <submittedName>
        <fullName evidence="14">Ribose import ATP-binding protein RbsA</fullName>
        <ecNumber evidence="14">3.6.3.17</ecNumber>
    </submittedName>
</protein>